<evidence type="ECO:0000259" key="1">
    <source>
        <dbReference type="Pfam" id="PF20150"/>
    </source>
</evidence>
<dbReference type="Proteomes" id="UP000799750">
    <property type="component" value="Unassembled WGS sequence"/>
</dbReference>
<evidence type="ECO:0000313" key="2">
    <source>
        <dbReference type="EMBL" id="KAF2489757.1"/>
    </source>
</evidence>
<dbReference type="EMBL" id="MU004198">
    <property type="protein sequence ID" value="KAF2489757.1"/>
    <property type="molecule type" value="Genomic_DNA"/>
</dbReference>
<feature type="domain" description="2EXR" evidence="1">
    <location>
        <begin position="19"/>
        <end position="79"/>
    </location>
</feature>
<evidence type="ECO:0000313" key="3">
    <source>
        <dbReference type="Proteomes" id="UP000799750"/>
    </source>
</evidence>
<gene>
    <name evidence="2" type="ORF">BU16DRAFT_531235</name>
</gene>
<protein>
    <recommendedName>
        <fullName evidence="1">2EXR domain-containing protein</fullName>
    </recommendedName>
</protein>
<accession>A0A6A6QE45</accession>
<dbReference type="PANTHER" id="PTHR42085">
    <property type="entry name" value="F-BOX DOMAIN-CONTAINING PROTEIN"/>
    <property type="match status" value="1"/>
</dbReference>
<keyword evidence="3" id="KW-1185">Reference proteome</keyword>
<organism evidence="2 3">
    <name type="scientific">Lophium mytilinum</name>
    <dbReference type="NCBI Taxonomy" id="390894"/>
    <lineage>
        <taxon>Eukaryota</taxon>
        <taxon>Fungi</taxon>
        <taxon>Dikarya</taxon>
        <taxon>Ascomycota</taxon>
        <taxon>Pezizomycotina</taxon>
        <taxon>Dothideomycetes</taxon>
        <taxon>Pleosporomycetidae</taxon>
        <taxon>Mytilinidiales</taxon>
        <taxon>Mytilinidiaceae</taxon>
        <taxon>Lophium</taxon>
    </lineage>
</organism>
<dbReference type="PANTHER" id="PTHR42085:SF2">
    <property type="entry name" value="F-BOX DOMAIN-CONTAINING PROTEIN"/>
    <property type="match status" value="1"/>
</dbReference>
<dbReference type="InterPro" id="IPR038883">
    <property type="entry name" value="AN11006-like"/>
</dbReference>
<dbReference type="InterPro" id="IPR045518">
    <property type="entry name" value="2EXR"/>
</dbReference>
<dbReference type="AlphaFoldDB" id="A0A6A6QE45"/>
<dbReference type="Pfam" id="PF20150">
    <property type="entry name" value="2EXR"/>
    <property type="match status" value="1"/>
</dbReference>
<proteinExistence type="predicted"/>
<dbReference type="OrthoDB" id="3880115at2759"/>
<sequence length="239" mass="27596">MEIDVAATDPKLPSKPFPFFALPAELRNEIYAHHAATENTVTVAMRRSRVSEDWHAGYKPLLPKPPALLQVCQQARTEYFPIWVSQTEFTLGLASDSSIEVVKMWLEWIRPFAGYLNQMSFILRGEKWTEGRSDLPPHGWIEMVYDGWVEYWFDFRKGVADGDLIYVDGERLEYSAPADRSEMIGKEREAFGVTVEEMRKKRQAGKLVVGDVKKLINALVRDHGHLVETRVLRRRFGPW</sequence>
<name>A0A6A6QE45_9PEZI</name>
<reference evidence="2" key="1">
    <citation type="journal article" date="2020" name="Stud. Mycol.">
        <title>101 Dothideomycetes genomes: a test case for predicting lifestyles and emergence of pathogens.</title>
        <authorList>
            <person name="Haridas S."/>
            <person name="Albert R."/>
            <person name="Binder M."/>
            <person name="Bloem J."/>
            <person name="Labutti K."/>
            <person name="Salamov A."/>
            <person name="Andreopoulos B."/>
            <person name="Baker S."/>
            <person name="Barry K."/>
            <person name="Bills G."/>
            <person name="Bluhm B."/>
            <person name="Cannon C."/>
            <person name="Castanera R."/>
            <person name="Culley D."/>
            <person name="Daum C."/>
            <person name="Ezra D."/>
            <person name="Gonzalez J."/>
            <person name="Henrissat B."/>
            <person name="Kuo A."/>
            <person name="Liang C."/>
            <person name="Lipzen A."/>
            <person name="Lutzoni F."/>
            <person name="Magnuson J."/>
            <person name="Mondo S."/>
            <person name="Nolan M."/>
            <person name="Ohm R."/>
            <person name="Pangilinan J."/>
            <person name="Park H.-J."/>
            <person name="Ramirez L."/>
            <person name="Alfaro M."/>
            <person name="Sun H."/>
            <person name="Tritt A."/>
            <person name="Yoshinaga Y."/>
            <person name="Zwiers L.-H."/>
            <person name="Turgeon B."/>
            <person name="Goodwin S."/>
            <person name="Spatafora J."/>
            <person name="Crous P."/>
            <person name="Grigoriev I."/>
        </authorList>
    </citation>
    <scope>NUCLEOTIDE SEQUENCE</scope>
    <source>
        <strain evidence="2">CBS 269.34</strain>
    </source>
</reference>